<evidence type="ECO:0000313" key="3">
    <source>
        <dbReference type="Proteomes" id="UP000325517"/>
    </source>
</evidence>
<accession>A0A5J6SN89</accession>
<protein>
    <submittedName>
        <fullName evidence="2">Small, acid-soluble spore protein tlp</fullName>
    </submittedName>
</protein>
<dbReference type="AlphaFoldDB" id="A0A5J6SN89"/>
<dbReference type="EMBL" id="CP031223">
    <property type="protein sequence ID" value="QFF97677.1"/>
    <property type="molecule type" value="Genomic_DNA"/>
</dbReference>
<evidence type="ECO:0000313" key="2">
    <source>
        <dbReference type="EMBL" id="QFF97677.1"/>
    </source>
</evidence>
<keyword evidence="3" id="KW-1185">Reference proteome</keyword>
<dbReference type="Proteomes" id="UP000325517">
    <property type="component" value="Chromosome"/>
</dbReference>
<proteinExistence type="predicted"/>
<name>A0A5J6SN89_9BACI</name>
<dbReference type="Pfam" id="PF19824">
    <property type="entry name" value="Tlp"/>
    <property type="match status" value="1"/>
</dbReference>
<dbReference type="OrthoDB" id="1799076at2"/>
<sequence>MPNTSQRPNDLATNKERLKKTINNMEAAEAATEFAEGKELATIKEKNERRKESIEVLKNEVNAEAKSSINGYI</sequence>
<dbReference type="InterPro" id="IPR017524">
    <property type="entry name" value="SASP_thioredoxin-like"/>
</dbReference>
<evidence type="ECO:0000256" key="1">
    <source>
        <dbReference type="SAM" id="Coils"/>
    </source>
</evidence>
<dbReference type="RefSeq" id="WP_151698622.1">
    <property type="nucleotide sequence ID" value="NZ_CP031223.1"/>
</dbReference>
<keyword evidence="1" id="KW-0175">Coiled coil</keyword>
<reference evidence="2 3" key="1">
    <citation type="submission" date="2018-07" db="EMBL/GenBank/DDBJ databases">
        <title>Complete genome sequence of Psychrobacillus sp. PB01, isolated from iceberg, and comparative genome analysis of Psychrobacillus strains.</title>
        <authorList>
            <person name="Lee P.C."/>
        </authorList>
    </citation>
    <scope>NUCLEOTIDE SEQUENCE [LARGE SCALE GENOMIC DNA]</scope>
    <source>
        <strain evidence="2 3">PB01</strain>
    </source>
</reference>
<feature type="coiled-coil region" evidence="1">
    <location>
        <begin position="11"/>
        <end position="64"/>
    </location>
</feature>
<gene>
    <name evidence="2" type="ORF">PB01_02020</name>
</gene>
<dbReference type="KEGG" id="psyo:PB01_02020"/>
<organism evidence="2 3">
    <name type="scientific">Psychrobacillus glaciei</name>
    <dbReference type="NCBI Taxonomy" id="2283160"/>
    <lineage>
        <taxon>Bacteria</taxon>
        <taxon>Bacillati</taxon>
        <taxon>Bacillota</taxon>
        <taxon>Bacilli</taxon>
        <taxon>Bacillales</taxon>
        <taxon>Bacillaceae</taxon>
        <taxon>Psychrobacillus</taxon>
    </lineage>
</organism>